<name>A0A1F5ZZB9_9BACT</name>
<evidence type="ECO:0000313" key="2">
    <source>
        <dbReference type="EMBL" id="OGG17387.1"/>
    </source>
</evidence>
<organism evidence="2 3">
    <name type="scientific">Candidatus Gottesmanbacteria bacterium RIFCSPHIGHO2_02_FULL_39_14</name>
    <dbReference type="NCBI Taxonomy" id="1798383"/>
    <lineage>
        <taxon>Bacteria</taxon>
        <taxon>Candidatus Gottesmaniibacteriota</taxon>
    </lineage>
</organism>
<dbReference type="Pfam" id="PF02698">
    <property type="entry name" value="DUF218"/>
    <property type="match status" value="1"/>
</dbReference>
<dbReference type="EMBL" id="MFJM01000037">
    <property type="protein sequence ID" value="OGG17387.1"/>
    <property type="molecule type" value="Genomic_DNA"/>
</dbReference>
<dbReference type="Proteomes" id="UP000176253">
    <property type="component" value="Unassembled WGS sequence"/>
</dbReference>
<gene>
    <name evidence="2" type="ORF">A3D78_04200</name>
</gene>
<evidence type="ECO:0000259" key="1">
    <source>
        <dbReference type="Pfam" id="PF02698"/>
    </source>
</evidence>
<dbReference type="CDD" id="cd06259">
    <property type="entry name" value="YdcF-like"/>
    <property type="match status" value="1"/>
</dbReference>
<protein>
    <recommendedName>
        <fullName evidence="1">DUF218 domain-containing protein</fullName>
    </recommendedName>
</protein>
<dbReference type="AlphaFoldDB" id="A0A1F5ZZB9"/>
<evidence type="ECO:0000313" key="3">
    <source>
        <dbReference type="Proteomes" id="UP000176253"/>
    </source>
</evidence>
<proteinExistence type="predicted"/>
<dbReference type="STRING" id="1798383.A3D78_04200"/>
<accession>A0A1F5ZZB9</accession>
<sequence>MIRERITNLFSPAIPIAEDPKQGDFDTLIVLGKNLGWTSDARSIRIDPMHLSTPSEACVISAALLYQPGTKIIFSGGKTVGPQFPSEAQAMSGLFLLKRQDALPEDIFWEEESLDTAGNMQKIAGLMSGQTWGRTGLVTTCTHLPNALKLCQTFRVSVEAGIDAEKTILKRGTDKQINFVIRFQSTPEYRIDRLKEKVRSGVIFLDRESRISQVISHRRRGKPNYK</sequence>
<dbReference type="InterPro" id="IPR003848">
    <property type="entry name" value="DUF218"/>
</dbReference>
<comment type="caution">
    <text evidence="2">The sequence shown here is derived from an EMBL/GenBank/DDBJ whole genome shotgun (WGS) entry which is preliminary data.</text>
</comment>
<reference evidence="2 3" key="1">
    <citation type="journal article" date="2016" name="Nat. Commun.">
        <title>Thousands of microbial genomes shed light on interconnected biogeochemical processes in an aquifer system.</title>
        <authorList>
            <person name="Anantharaman K."/>
            <person name="Brown C.T."/>
            <person name="Hug L.A."/>
            <person name="Sharon I."/>
            <person name="Castelle C.J."/>
            <person name="Probst A.J."/>
            <person name="Thomas B.C."/>
            <person name="Singh A."/>
            <person name="Wilkins M.J."/>
            <person name="Karaoz U."/>
            <person name="Brodie E.L."/>
            <person name="Williams K.H."/>
            <person name="Hubbard S.S."/>
            <person name="Banfield J.F."/>
        </authorList>
    </citation>
    <scope>NUCLEOTIDE SEQUENCE [LARGE SCALE GENOMIC DNA]</scope>
</reference>
<feature type="domain" description="DUF218" evidence="1">
    <location>
        <begin position="26"/>
        <end position="156"/>
    </location>
</feature>